<keyword evidence="4" id="KW-1185">Reference proteome</keyword>
<protein>
    <submittedName>
        <fullName evidence="3">Metal-dependent hydrolase</fullName>
    </submittedName>
</protein>
<feature type="domain" description="Endonuclease/exonuclease/phosphatase" evidence="2">
    <location>
        <begin position="38"/>
        <end position="261"/>
    </location>
</feature>
<sequence>MPRLPPHGGVRRPPRGRMRDLSGARFPRPRPPGVLRVASFNVHHGVGADGRLDLERIARVVESADVACLQEVDRHWSERSAFADQASWLAGRLRARLVYGVNLDRDPPAPGRPRRRYGTAILTRHPVLEGDNTWLPRRPGREQRGLLRALVAVRGVRVQVFNTHLQNNDADERLDQARAIGPLAASRAGPVVLTGDLNARPGTPEIRVLAEVLADAWPTAGEGDGRTYPAGGPDARIDYVFTSPGVEVAAAWVVRCDASDHLPVFADLRVCRT</sequence>
<dbReference type="InterPro" id="IPR051916">
    <property type="entry name" value="GPI-anchor_lipid_remodeler"/>
</dbReference>
<dbReference type="EMBL" id="SMKQ01000062">
    <property type="protein sequence ID" value="TDD46372.1"/>
    <property type="molecule type" value="Genomic_DNA"/>
</dbReference>
<evidence type="ECO:0000256" key="1">
    <source>
        <dbReference type="SAM" id="MobiDB-lite"/>
    </source>
</evidence>
<dbReference type="GO" id="GO:0006506">
    <property type="term" value="P:GPI anchor biosynthetic process"/>
    <property type="evidence" value="ECO:0007669"/>
    <property type="project" value="TreeGrafter"/>
</dbReference>
<reference evidence="3 4" key="1">
    <citation type="submission" date="2019-03" db="EMBL/GenBank/DDBJ databases">
        <title>Draft genome sequences of novel Actinobacteria.</title>
        <authorList>
            <person name="Sahin N."/>
            <person name="Ay H."/>
            <person name="Saygin H."/>
        </authorList>
    </citation>
    <scope>NUCLEOTIDE SEQUENCE [LARGE SCALE GENOMIC DNA]</scope>
    <source>
        <strain evidence="3 4">CH32</strain>
    </source>
</reference>
<dbReference type="Gene3D" id="3.60.10.10">
    <property type="entry name" value="Endonuclease/exonuclease/phosphatase"/>
    <property type="match status" value="1"/>
</dbReference>
<dbReference type="InterPro" id="IPR005135">
    <property type="entry name" value="Endo/exonuclease/phosphatase"/>
</dbReference>
<dbReference type="OrthoDB" id="155529at2"/>
<dbReference type="PANTHER" id="PTHR14859:SF15">
    <property type="entry name" value="ENDONUCLEASE_EXONUCLEASE_PHOSPHATASE DOMAIN-CONTAINING PROTEIN"/>
    <property type="match status" value="1"/>
</dbReference>
<evidence type="ECO:0000313" key="3">
    <source>
        <dbReference type="EMBL" id="TDD46372.1"/>
    </source>
</evidence>
<gene>
    <name evidence="3" type="ORF">E1286_21155</name>
</gene>
<feature type="region of interest" description="Disordered" evidence="1">
    <location>
        <begin position="1"/>
        <end position="30"/>
    </location>
</feature>
<dbReference type="GO" id="GO:0016020">
    <property type="term" value="C:membrane"/>
    <property type="evidence" value="ECO:0007669"/>
    <property type="project" value="GOC"/>
</dbReference>
<dbReference type="GO" id="GO:0016787">
    <property type="term" value="F:hydrolase activity"/>
    <property type="evidence" value="ECO:0007669"/>
    <property type="project" value="UniProtKB-KW"/>
</dbReference>
<name>A0A4R4YS28_9ACTN</name>
<dbReference type="Pfam" id="PF03372">
    <property type="entry name" value="Exo_endo_phos"/>
    <property type="match status" value="1"/>
</dbReference>
<proteinExistence type="predicted"/>
<dbReference type="PANTHER" id="PTHR14859">
    <property type="entry name" value="CALCOFLUOR WHITE HYPERSENSITIVE PROTEIN PRECURSOR"/>
    <property type="match status" value="1"/>
</dbReference>
<organism evidence="3 4">
    <name type="scientific">Nonomuraea terrae</name>
    <dbReference type="NCBI Taxonomy" id="2530383"/>
    <lineage>
        <taxon>Bacteria</taxon>
        <taxon>Bacillati</taxon>
        <taxon>Actinomycetota</taxon>
        <taxon>Actinomycetes</taxon>
        <taxon>Streptosporangiales</taxon>
        <taxon>Streptosporangiaceae</taxon>
        <taxon>Nonomuraea</taxon>
    </lineage>
</organism>
<evidence type="ECO:0000313" key="4">
    <source>
        <dbReference type="Proteomes" id="UP000295302"/>
    </source>
</evidence>
<comment type="caution">
    <text evidence="3">The sequence shown here is derived from an EMBL/GenBank/DDBJ whole genome shotgun (WGS) entry which is preliminary data.</text>
</comment>
<dbReference type="InterPro" id="IPR036691">
    <property type="entry name" value="Endo/exonu/phosph_ase_sf"/>
</dbReference>
<evidence type="ECO:0000259" key="2">
    <source>
        <dbReference type="Pfam" id="PF03372"/>
    </source>
</evidence>
<accession>A0A4R4YS28</accession>
<keyword evidence="3" id="KW-0378">Hydrolase</keyword>
<dbReference type="AlphaFoldDB" id="A0A4R4YS28"/>
<dbReference type="SUPFAM" id="SSF56219">
    <property type="entry name" value="DNase I-like"/>
    <property type="match status" value="1"/>
</dbReference>
<dbReference type="Proteomes" id="UP000295302">
    <property type="component" value="Unassembled WGS sequence"/>
</dbReference>